<feature type="region of interest" description="Disordered" evidence="1">
    <location>
        <begin position="148"/>
        <end position="183"/>
    </location>
</feature>
<comment type="caution">
    <text evidence="3">The sequence shown here is derived from an EMBL/GenBank/DDBJ whole genome shotgun (WGS) entry which is preliminary data.</text>
</comment>
<dbReference type="InterPro" id="IPR032710">
    <property type="entry name" value="NTF2-like_dom_sf"/>
</dbReference>
<name>A0ABT2I338_9SPHN</name>
<keyword evidence="4" id="KW-1185">Reference proteome</keyword>
<proteinExistence type="predicted"/>
<evidence type="ECO:0000256" key="1">
    <source>
        <dbReference type="SAM" id="MobiDB-lite"/>
    </source>
</evidence>
<gene>
    <name evidence="3" type="ORF">NZK81_06635</name>
</gene>
<feature type="compositionally biased region" description="Pro residues" evidence="1">
    <location>
        <begin position="174"/>
        <end position="183"/>
    </location>
</feature>
<sequence>MSLDARLAELVDRHEIHQVLLRYARGLDRLDNALARSCYWDDAIDDHGHFVGKADDFIPWADQTTLMFESTQHAVMNHFCDLQGDEAFCETYYQFSGVTAEGPNFVSTGRYIDHLQKRAGKDGPEWRIANRVTIVEGTYDVPKAAQAPSPMTAYSTEEPCQATRDGNDVSYHRPPVPRWPRAG</sequence>
<dbReference type="Pfam" id="PF13577">
    <property type="entry name" value="SnoaL_4"/>
    <property type="match status" value="1"/>
</dbReference>
<evidence type="ECO:0000313" key="3">
    <source>
        <dbReference type="EMBL" id="MCT2399216.1"/>
    </source>
</evidence>
<evidence type="ECO:0000259" key="2">
    <source>
        <dbReference type="Pfam" id="PF13577"/>
    </source>
</evidence>
<dbReference type="SUPFAM" id="SSF54427">
    <property type="entry name" value="NTF2-like"/>
    <property type="match status" value="1"/>
</dbReference>
<reference evidence="3" key="1">
    <citation type="submission" date="2022-09" db="EMBL/GenBank/DDBJ databases">
        <title>Novosphingobium sp. Nov., a polycyclic aromatic hydrocarbon-degrading bacterium isolated form mangrove sediments in HongKong.</title>
        <authorList>
            <person name="Hu Z."/>
        </authorList>
    </citation>
    <scope>NUCLEOTIDE SEQUENCE</scope>
    <source>
        <strain evidence="3">HK4-1</strain>
    </source>
</reference>
<organism evidence="3 4">
    <name type="scientific">Novosphingobium mangrovi</name>
    <name type="common">ex Huang et al. 2023</name>
    <dbReference type="NCBI Taxonomy" id="2976432"/>
    <lineage>
        <taxon>Bacteria</taxon>
        <taxon>Pseudomonadati</taxon>
        <taxon>Pseudomonadota</taxon>
        <taxon>Alphaproteobacteria</taxon>
        <taxon>Sphingomonadales</taxon>
        <taxon>Sphingomonadaceae</taxon>
        <taxon>Novosphingobium</taxon>
    </lineage>
</organism>
<dbReference type="Gene3D" id="3.10.450.50">
    <property type="match status" value="1"/>
</dbReference>
<evidence type="ECO:0000313" key="4">
    <source>
        <dbReference type="Proteomes" id="UP001165583"/>
    </source>
</evidence>
<dbReference type="InterPro" id="IPR037401">
    <property type="entry name" value="SnoaL-like"/>
</dbReference>
<dbReference type="RefSeq" id="WP_260045125.1">
    <property type="nucleotide sequence ID" value="NZ_JANZXA010000003.1"/>
</dbReference>
<dbReference type="EMBL" id="JANZXA010000003">
    <property type="protein sequence ID" value="MCT2399216.1"/>
    <property type="molecule type" value="Genomic_DNA"/>
</dbReference>
<feature type="domain" description="SnoaL-like" evidence="2">
    <location>
        <begin position="9"/>
        <end position="131"/>
    </location>
</feature>
<dbReference type="Proteomes" id="UP001165583">
    <property type="component" value="Unassembled WGS sequence"/>
</dbReference>
<protein>
    <submittedName>
        <fullName evidence="3">Nuclear transport factor 2 family protein</fullName>
    </submittedName>
</protein>
<accession>A0ABT2I338</accession>